<accession>A0AAN6P581</accession>
<feature type="domain" description="DUF4246" evidence="1">
    <location>
        <begin position="87"/>
        <end position="129"/>
    </location>
</feature>
<keyword evidence="4" id="KW-1185">Reference proteome</keyword>
<comment type="caution">
    <text evidence="3">The sequence shown here is derived from an EMBL/GenBank/DDBJ whole genome shotgun (WGS) entry which is preliminary data.</text>
</comment>
<dbReference type="InterPro" id="IPR049192">
    <property type="entry name" value="DUF4246_C"/>
</dbReference>
<dbReference type="InterPro" id="IPR049207">
    <property type="entry name" value="DUF4246_N"/>
</dbReference>
<evidence type="ECO:0000259" key="2">
    <source>
        <dbReference type="Pfam" id="PF21666"/>
    </source>
</evidence>
<dbReference type="PANTHER" id="PTHR33119">
    <property type="entry name" value="IFI3P"/>
    <property type="match status" value="1"/>
</dbReference>
<sequence length="130" mass="15389">MGIHYNCAGAQSEMLLVREVAMMLVMDRLTDKPDWHIKVFDDEIAERWKTEALAWPNDDLWKRIANLDWNRDPKWQPKTPKNILDRECVDYVILELRHKAEYFERTNITPTLDANFNIAKSDVLVPPELH</sequence>
<dbReference type="Proteomes" id="UP001303115">
    <property type="component" value="Unassembled WGS sequence"/>
</dbReference>
<evidence type="ECO:0000259" key="1">
    <source>
        <dbReference type="Pfam" id="PF14033"/>
    </source>
</evidence>
<reference evidence="4" key="1">
    <citation type="journal article" date="2023" name="Mol. Phylogenet. Evol.">
        <title>Genome-scale phylogeny and comparative genomics of the fungal order Sordariales.</title>
        <authorList>
            <person name="Hensen N."/>
            <person name="Bonometti L."/>
            <person name="Westerberg I."/>
            <person name="Brannstrom I.O."/>
            <person name="Guillou S."/>
            <person name="Cros-Aarteil S."/>
            <person name="Calhoun S."/>
            <person name="Haridas S."/>
            <person name="Kuo A."/>
            <person name="Mondo S."/>
            <person name="Pangilinan J."/>
            <person name="Riley R."/>
            <person name="LaButti K."/>
            <person name="Andreopoulos B."/>
            <person name="Lipzen A."/>
            <person name="Chen C."/>
            <person name="Yan M."/>
            <person name="Daum C."/>
            <person name="Ng V."/>
            <person name="Clum A."/>
            <person name="Steindorff A."/>
            <person name="Ohm R.A."/>
            <person name="Martin F."/>
            <person name="Silar P."/>
            <person name="Natvig D.O."/>
            <person name="Lalanne C."/>
            <person name="Gautier V."/>
            <person name="Ament-Velasquez S.L."/>
            <person name="Kruys A."/>
            <person name="Hutchinson M.I."/>
            <person name="Powell A.J."/>
            <person name="Barry K."/>
            <person name="Miller A.N."/>
            <person name="Grigoriev I.V."/>
            <person name="Debuchy R."/>
            <person name="Gladieux P."/>
            <person name="Hiltunen Thoren M."/>
            <person name="Johannesson H."/>
        </authorList>
    </citation>
    <scope>NUCLEOTIDE SEQUENCE [LARGE SCALE GENOMIC DNA]</scope>
    <source>
        <strain evidence="4">CBS 284.82</strain>
    </source>
</reference>
<name>A0AAN6P581_9PEZI</name>
<organism evidence="3 4">
    <name type="scientific">Parachaetomium inaequale</name>
    <dbReference type="NCBI Taxonomy" id="2588326"/>
    <lineage>
        <taxon>Eukaryota</taxon>
        <taxon>Fungi</taxon>
        <taxon>Dikarya</taxon>
        <taxon>Ascomycota</taxon>
        <taxon>Pezizomycotina</taxon>
        <taxon>Sordariomycetes</taxon>
        <taxon>Sordariomycetidae</taxon>
        <taxon>Sordariales</taxon>
        <taxon>Chaetomiaceae</taxon>
        <taxon>Parachaetomium</taxon>
    </lineage>
</organism>
<evidence type="ECO:0000313" key="4">
    <source>
        <dbReference type="Proteomes" id="UP001303115"/>
    </source>
</evidence>
<dbReference type="EMBL" id="MU854692">
    <property type="protein sequence ID" value="KAK4031840.1"/>
    <property type="molecule type" value="Genomic_DNA"/>
</dbReference>
<dbReference type="InterPro" id="IPR025340">
    <property type="entry name" value="DUF4246"/>
</dbReference>
<feature type="domain" description="DUF4246" evidence="2">
    <location>
        <begin position="2"/>
        <end position="51"/>
    </location>
</feature>
<protein>
    <submittedName>
        <fullName evidence="3">Uncharacterized protein</fullName>
    </submittedName>
</protein>
<dbReference type="AlphaFoldDB" id="A0AAN6P581"/>
<dbReference type="Pfam" id="PF21666">
    <property type="entry name" value="DUF4246_N"/>
    <property type="match status" value="1"/>
</dbReference>
<dbReference type="PANTHER" id="PTHR33119:SF1">
    <property type="entry name" value="FE2OG DIOXYGENASE DOMAIN-CONTAINING PROTEIN"/>
    <property type="match status" value="1"/>
</dbReference>
<dbReference type="Pfam" id="PF14033">
    <property type="entry name" value="DUF4246"/>
    <property type="match status" value="1"/>
</dbReference>
<evidence type="ECO:0000313" key="3">
    <source>
        <dbReference type="EMBL" id="KAK4031840.1"/>
    </source>
</evidence>
<proteinExistence type="predicted"/>
<gene>
    <name evidence="3" type="ORF">C8A01DRAFT_41717</name>
</gene>